<reference evidence="4 5" key="1">
    <citation type="submission" date="2020-05" db="EMBL/GenBank/DDBJ databases">
        <title>Mucilaginibacter mali sp. nov.</title>
        <authorList>
            <person name="Kim H.S."/>
            <person name="Lee K.C."/>
            <person name="Suh M.K."/>
            <person name="Kim J.-S."/>
            <person name="Han K.-I."/>
            <person name="Eom M.K."/>
            <person name="Shin Y.K."/>
            <person name="Lee J.-S."/>
        </authorList>
    </citation>
    <scope>NUCLEOTIDE SEQUENCE [LARGE SCALE GENOMIC DNA]</scope>
    <source>
        <strain evidence="4 5">G2-14</strain>
    </source>
</reference>
<dbReference type="Pfam" id="PF00722">
    <property type="entry name" value="Glyco_hydro_16"/>
    <property type="match status" value="1"/>
</dbReference>
<evidence type="ECO:0000259" key="2">
    <source>
        <dbReference type="PROSITE" id="PS50093"/>
    </source>
</evidence>
<dbReference type="PROSITE" id="PS51257">
    <property type="entry name" value="PROKAR_LIPOPROTEIN"/>
    <property type="match status" value="1"/>
</dbReference>
<feature type="domain" description="GH16" evidence="3">
    <location>
        <begin position="98"/>
        <end position="347"/>
    </location>
</feature>
<dbReference type="PANTHER" id="PTHR10963:SF55">
    <property type="entry name" value="GLYCOSIDE HYDROLASE FAMILY 16 PROTEIN"/>
    <property type="match status" value="1"/>
</dbReference>
<keyword evidence="5" id="KW-1185">Reference proteome</keyword>
<feature type="domain" description="PKD" evidence="2">
    <location>
        <begin position="34"/>
        <end position="113"/>
    </location>
</feature>
<dbReference type="KEGG" id="mmab:HQ865_13625"/>
<keyword evidence="4" id="KW-0378">Hydrolase</keyword>
<dbReference type="CDD" id="cd08023">
    <property type="entry name" value="GH16_laminarinase_like"/>
    <property type="match status" value="1"/>
</dbReference>
<dbReference type="AlphaFoldDB" id="A0A7D4Q478"/>
<name>A0A7D4Q478_9SPHI</name>
<dbReference type="InterPro" id="IPR000601">
    <property type="entry name" value="PKD_dom"/>
</dbReference>
<accession>A0A7D4Q478</accession>
<dbReference type="GO" id="GO:0005975">
    <property type="term" value="P:carbohydrate metabolic process"/>
    <property type="evidence" value="ECO:0007669"/>
    <property type="project" value="InterPro"/>
</dbReference>
<dbReference type="Gene3D" id="2.60.120.200">
    <property type="match status" value="1"/>
</dbReference>
<dbReference type="Proteomes" id="UP000505355">
    <property type="component" value="Chromosome"/>
</dbReference>
<dbReference type="SUPFAM" id="SSF49299">
    <property type="entry name" value="PKD domain"/>
    <property type="match status" value="1"/>
</dbReference>
<dbReference type="PROSITE" id="PS51762">
    <property type="entry name" value="GH16_2"/>
    <property type="match status" value="1"/>
</dbReference>
<dbReference type="SMART" id="SM00089">
    <property type="entry name" value="PKD"/>
    <property type="match status" value="1"/>
</dbReference>
<gene>
    <name evidence="4" type="ORF">HQ865_13625</name>
</gene>
<dbReference type="InterPro" id="IPR000757">
    <property type="entry name" value="Beta-glucanase-like"/>
</dbReference>
<sequence>MKYFRISVLVVLVTAFISCKKGGSGDGTGTTDTPPSNLTVSAIVGTDNSGNVAFTASASNAVTYDYDFGNGVYQTVPSGVVTYKYPSSGTYTVNVVAKSQGGQTISKSTQVVVPTITSTYTFSDEFNTDGAPDPNKWGYDIGTGSGGWGNNELEYYTSRTDNAIVSNGTLKINLKKESYSGSAYTSARLTSNTKFSFKYGKVEVRAKLPSGGGTWPAIWMLGSDFATNAWPACGEIDIMEHKGNDLNRIYGTLHYPGHSGGNGDGANTVISGATTDFHVYGLEWNATSMKISIDGNVFKTVANSASVPFNHNFFIILNLAMGGTFGGAVDPAVTGGTLEIDYVRVTQ</sequence>
<dbReference type="Pfam" id="PF00801">
    <property type="entry name" value="PKD"/>
    <property type="match status" value="1"/>
</dbReference>
<evidence type="ECO:0000256" key="1">
    <source>
        <dbReference type="ARBA" id="ARBA00006865"/>
    </source>
</evidence>
<dbReference type="InterPro" id="IPR050546">
    <property type="entry name" value="Glycosyl_Hydrlase_16"/>
</dbReference>
<evidence type="ECO:0000259" key="3">
    <source>
        <dbReference type="PROSITE" id="PS51762"/>
    </source>
</evidence>
<dbReference type="InterPro" id="IPR013320">
    <property type="entry name" value="ConA-like_dom_sf"/>
</dbReference>
<dbReference type="PROSITE" id="PS50093">
    <property type="entry name" value="PKD"/>
    <property type="match status" value="1"/>
</dbReference>
<evidence type="ECO:0000313" key="4">
    <source>
        <dbReference type="EMBL" id="QKJ30747.1"/>
    </source>
</evidence>
<organism evidence="4 5">
    <name type="scientific">Mucilaginibacter mali</name>
    <dbReference type="NCBI Taxonomy" id="2740462"/>
    <lineage>
        <taxon>Bacteria</taxon>
        <taxon>Pseudomonadati</taxon>
        <taxon>Bacteroidota</taxon>
        <taxon>Sphingobacteriia</taxon>
        <taxon>Sphingobacteriales</taxon>
        <taxon>Sphingobacteriaceae</taxon>
        <taxon>Mucilaginibacter</taxon>
    </lineage>
</organism>
<dbReference type="InterPro" id="IPR035986">
    <property type="entry name" value="PKD_dom_sf"/>
</dbReference>
<dbReference type="SUPFAM" id="SSF49899">
    <property type="entry name" value="Concanavalin A-like lectins/glucanases"/>
    <property type="match status" value="1"/>
</dbReference>
<protein>
    <submittedName>
        <fullName evidence="4">Family 16 glycosylhydrolase</fullName>
    </submittedName>
</protein>
<comment type="similarity">
    <text evidence="1">Belongs to the glycosyl hydrolase 16 family.</text>
</comment>
<dbReference type="GO" id="GO:0004553">
    <property type="term" value="F:hydrolase activity, hydrolyzing O-glycosyl compounds"/>
    <property type="evidence" value="ECO:0007669"/>
    <property type="project" value="InterPro"/>
</dbReference>
<dbReference type="RefSeq" id="WP_173415419.1">
    <property type="nucleotide sequence ID" value="NZ_CP054139.1"/>
</dbReference>
<proteinExistence type="inferred from homology"/>
<dbReference type="PANTHER" id="PTHR10963">
    <property type="entry name" value="GLYCOSYL HYDROLASE-RELATED"/>
    <property type="match status" value="1"/>
</dbReference>
<dbReference type="CDD" id="cd00146">
    <property type="entry name" value="PKD"/>
    <property type="match status" value="1"/>
</dbReference>
<dbReference type="EMBL" id="CP054139">
    <property type="protein sequence ID" value="QKJ30747.1"/>
    <property type="molecule type" value="Genomic_DNA"/>
</dbReference>
<evidence type="ECO:0000313" key="5">
    <source>
        <dbReference type="Proteomes" id="UP000505355"/>
    </source>
</evidence>
<dbReference type="Gene3D" id="2.60.40.10">
    <property type="entry name" value="Immunoglobulins"/>
    <property type="match status" value="1"/>
</dbReference>
<dbReference type="InterPro" id="IPR013783">
    <property type="entry name" value="Ig-like_fold"/>
</dbReference>
<dbReference type="InterPro" id="IPR022409">
    <property type="entry name" value="PKD/Chitinase_dom"/>
</dbReference>